<evidence type="ECO:0000313" key="2">
    <source>
        <dbReference type="EMBL" id="CAJ0872684.1"/>
    </source>
</evidence>
<sequence>MPIATTQGIAEEEKLLLQQHVGSALRSLYFDTVNQPLPDSIVMLLKILEATEQRRSKCDQGRVLQSPRC</sequence>
<evidence type="ECO:0000259" key="1">
    <source>
        <dbReference type="Pfam" id="PF18557"/>
    </source>
</evidence>
<protein>
    <recommendedName>
        <fullName evidence="1">Anti-sigma factor NepR domain-containing protein</fullName>
    </recommendedName>
</protein>
<gene>
    <name evidence="2" type="ORF">AMST5_02439</name>
</gene>
<name>A0AA48M068_9ZZZZ</name>
<dbReference type="AlphaFoldDB" id="A0AA48M068"/>
<accession>A0AA48M068</accession>
<organism evidence="2">
    <name type="scientific">freshwater sediment metagenome</name>
    <dbReference type="NCBI Taxonomy" id="556182"/>
    <lineage>
        <taxon>unclassified sequences</taxon>
        <taxon>metagenomes</taxon>
        <taxon>ecological metagenomes</taxon>
    </lineage>
</organism>
<dbReference type="Pfam" id="PF18557">
    <property type="entry name" value="NepR"/>
    <property type="match status" value="1"/>
</dbReference>
<feature type="domain" description="Anti-sigma factor NepR" evidence="1">
    <location>
        <begin position="18"/>
        <end position="52"/>
    </location>
</feature>
<dbReference type="InterPro" id="IPR041649">
    <property type="entry name" value="NepR"/>
</dbReference>
<proteinExistence type="predicted"/>
<dbReference type="EMBL" id="OY288114">
    <property type="protein sequence ID" value="CAJ0872684.1"/>
    <property type="molecule type" value="Genomic_DNA"/>
</dbReference>
<reference evidence="2" key="1">
    <citation type="submission" date="2023-07" db="EMBL/GenBank/DDBJ databases">
        <authorList>
            <person name="Pelsma A.J. K."/>
        </authorList>
    </citation>
    <scope>NUCLEOTIDE SEQUENCE</scope>
</reference>